<dbReference type="SUPFAM" id="SSF53756">
    <property type="entry name" value="UDP-Glycosyltransferase/glycogen phosphorylase"/>
    <property type="match status" value="1"/>
</dbReference>
<dbReference type="InterPro" id="IPR028098">
    <property type="entry name" value="Glyco_trans_4-like_N"/>
</dbReference>
<accession>A0A2I1PDI5</accession>
<reference evidence="6 7" key="1">
    <citation type="submission" date="2017-12" db="EMBL/GenBank/DDBJ databases">
        <title>Phylogenetic diversity of female urinary microbiome.</title>
        <authorList>
            <person name="Thomas-White K."/>
            <person name="Wolfe A.J."/>
        </authorList>
    </citation>
    <scope>NUCLEOTIDE SEQUENCE [LARGE SCALE GENOMIC DNA]</scope>
    <source>
        <strain evidence="6 7">UMB1298</strain>
    </source>
</reference>
<dbReference type="Gene3D" id="3.40.50.2000">
    <property type="entry name" value="Glycogen Phosphorylase B"/>
    <property type="match status" value="2"/>
</dbReference>
<dbReference type="PANTHER" id="PTHR45947:SF3">
    <property type="entry name" value="SULFOQUINOVOSYL TRANSFERASE SQD2"/>
    <property type="match status" value="1"/>
</dbReference>
<evidence type="ECO:0000256" key="4">
    <source>
        <dbReference type="SAM" id="MobiDB-lite"/>
    </source>
</evidence>
<dbReference type="Pfam" id="PF13439">
    <property type="entry name" value="Glyco_transf_4"/>
    <property type="match status" value="1"/>
</dbReference>
<name>A0A2I1PDI5_9MICO</name>
<comment type="caution">
    <text evidence="6">The sequence shown here is derived from an EMBL/GenBank/DDBJ whole genome shotgun (WGS) entry which is preliminary data.</text>
</comment>
<gene>
    <name evidence="6" type="ORF">CYJ76_00120</name>
</gene>
<dbReference type="PANTHER" id="PTHR45947">
    <property type="entry name" value="SULFOQUINOVOSYL TRANSFERASE SQD2"/>
    <property type="match status" value="1"/>
</dbReference>
<dbReference type="AlphaFoldDB" id="A0A2I1PDI5"/>
<evidence type="ECO:0000256" key="3">
    <source>
        <dbReference type="ARBA" id="ARBA00022679"/>
    </source>
</evidence>
<dbReference type="GO" id="GO:0016757">
    <property type="term" value="F:glycosyltransferase activity"/>
    <property type="evidence" value="ECO:0007669"/>
    <property type="project" value="UniProtKB-KW"/>
</dbReference>
<dbReference type="Pfam" id="PF13692">
    <property type="entry name" value="Glyco_trans_1_4"/>
    <property type="match status" value="1"/>
</dbReference>
<keyword evidence="3 6" id="KW-0808">Transferase</keyword>
<dbReference type="EMBL" id="PKIZ01000001">
    <property type="protein sequence ID" value="PKZ42708.1"/>
    <property type="molecule type" value="Genomic_DNA"/>
</dbReference>
<dbReference type="GO" id="GO:1901137">
    <property type="term" value="P:carbohydrate derivative biosynthetic process"/>
    <property type="evidence" value="ECO:0007669"/>
    <property type="project" value="UniProtKB-ARBA"/>
</dbReference>
<feature type="region of interest" description="Disordered" evidence="4">
    <location>
        <begin position="200"/>
        <end position="220"/>
    </location>
</feature>
<dbReference type="InterPro" id="IPR050194">
    <property type="entry name" value="Glycosyltransferase_grp1"/>
</dbReference>
<protein>
    <recommendedName>
        <fullName evidence="1">D-inositol 3-phosphate glycosyltransferase</fullName>
    </recommendedName>
</protein>
<evidence type="ECO:0000259" key="5">
    <source>
        <dbReference type="Pfam" id="PF13439"/>
    </source>
</evidence>
<dbReference type="RefSeq" id="WP_101848879.1">
    <property type="nucleotide sequence ID" value="NZ_PKIZ01000001.1"/>
</dbReference>
<keyword evidence="2 6" id="KW-0328">Glycosyltransferase</keyword>
<dbReference type="OrthoDB" id="5240531at2"/>
<evidence type="ECO:0000256" key="1">
    <source>
        <dbReference type="ARBA" id="ARBA00021292"/>
    </source>
</evidence>
<feature type="domain" description="Glycosyltransferase subfamily 4-like N-terminal" evidence="5">
    <location>
        <begin position="16"/>
        <end position="203"/>
    </location>
</feature>
<organism evidence="6 7">
    <name type="scientific">Kytococcus schroeteri</name>
    <dbReference type="NCBI Taxonomy" id="138300"/>
    <lineage>
        <taxon>Bacteria</taxon>
        <taxon>Bacillati</taxon>
        <taxon>Actinomycetota</taxon>
        <taxon>Actinomycetes</taxon>
        <taxon>Micrococcales</taxon>
        <taxon>Kytococcaceae</taxon>
        <taxon>Kytococcus</taxon>
    </lineage>
</organism>
<evidence type="ECO:0000313" key="7">
    <source>
        <dbReference type="Proteomes" id="UP000234206"/>
    </source>
</evidence>
<dbReference type="Proteomes" id="UP000234206">
    <property type="component" value="Unassembled WGS sequence"/>
</dbReference>
<sequence>MRRHIGLVCPYPVDMPGGVQAHVRDLASTLDAAGHRVSVLAPVAGSGAALRRACRAEEDAPLSPLAAGTWGLPPSVGLTVVPGALAVPYAWSASHVTTGRGARRAVGDWVRDVAPDLVHLHEPMAPSLSLTAADVVRDRLPMVATHHSAFKPGHSLRQVLPLTQQVLRPVAASIAVSRPTRRSVRECLGVEPRVIPTGVRVSRFTDPPPRAPWSEGPGRPTITFIGRSSEHRKGLRTLLEALPGIVQRTPGARVFVAGPGQPAARRVVDQEFPHLRTSLVWLGELSEADKASLMRSVSLMVAPQVQGENFGVTLVEAMAAGAPVVASDLPAYRSVLDGAGLHFRAGDADDLARVLEEVVLDPGLRARMRRASVERAARFDWQVVGREVMHVYEEVVRA</sequence>
<evidence type="ECO:0000256" key="2">
    <source>
        <dbReference type="ARBA" id="ARBA00022676"/>
    </source>
</evidence>
<dbReference type="CDD" id="cd03801">
    <property type="entry name" value="GT4_PimA-like"/>
    <property type="match status" value="1"/>
</dbReference>
<keyword evidence="7" id="KW-1185">Reference proteome</keyword>
<proteinExistence type="predicted"/>
<evidence type="ECO:0000313" key="6">
    <source>
        <dbReference type="EMBL" id="PKZ42708.1"/>
    </source>
</evidence>